<proteinExistence type="inferred from homology"/>
<keyword evidence="13 14" id="KW-0998">Cell outer membrane</keyword>
<keyword evidence="12 18" id="KW-0675">Receptor</keyword>
<dbReference type="OrthoDB" id="8663017at2"/>
<dbReference type="PANTHER" id="PTHR32552">
    <property type="entry name" value="FERRICHROME IRON RECEPTOR-RELATED"/>
    <property type="match status" value="1"/>
</dbReference>
<dbReference type="InterPro" id="IPR012910">
    <property type="entry name" value="Plug_dom"/>
</dbReference>
<reference evidence="18 19" key="1">
    <citation type="submission" date="2015-10" db="EMBL/GenBank/DDBJ databases">
        <title>Pseudomonas helleri sp. nov. and Pseudomonas weihenstephanensis sp. nov., isolated from raw cows milk.</title>
        <authorList>
            <person name="Von Neubeck M."/>
            <person name="Huptas C."/>
            <person name="Wenning M."/>
            <person name="Scherer S."/>
        </authorList>
    </citation>
    <scope>NUCLEOTIDE SEQUENCE [LARGE SCALE GENOMIC DNA]</scope>
    <source>
        <strain evidence="18 19">BSTT44</strain>
    </source>
</reference>
<dbReference type="InterPro" id="IPR011662">
    <property type="entry name" value="Secretin/TonB_short_N"/>
</dbReference>
<dbReference type="EMBL" id="LLWH01000157">
    <property type="protein sequence ID" value="KQB53818.1"/>
    <property type="molecule type" value="Genomic_DNA"/>
</dbReference>
<dbReference type="InterPro" id="IPR000531">
    <property type="entry name" value="Beta-barrel_TonB"/>
</dbReference>
<evidence type="ECO:0000256" key="10">
    <source>
        <dbReference type="ARBA" id="ARBA00023077"/>
    </source>
</evidence>
<dbReference type="Gene3D" id="2.40.170.20">
    <property type="entry name" value="TonB-dependent receptor, beta-barrel domain"/>
    <property type="match status" value="1"/>
</dbReference>
<keyword evidence="5" id="KW-0410">Iron transport</keyword>
<dbReference type="GO" id="GO:0009279">
    <property type="term" value="C:cell outer membrane"/>
    <property type="evidence" value="ECO:0007669"/>
    <property type="project" value="UniProtKB-SubCell"/>
</dbReference>
<dbReference type="Pfam" id="PF07715">
    <property type="entry name" value="Plug"/>
    <property type="match status" value="1"/>
</dbReference>
<organism evidence="18 19">
    <name type="scientific">Pseudomonas endophytica</name>
    <dbReference type="NCBI Taxonomy" id="1563157"/>
    <lineage>
        <taxon>Bacteria</taxon>
        <taxon>Pseudomonadati</taxon>
        <taxon>Pseudomonadota</taxon>
        <taxon>Gammaproteobacteria</taxon>
        <taxon>Pseudomonadales</taxon>
        <taxon>Pseudomonadaceae</taxon>
        <taxon>Pseudomonas</taxon>
    </lineage>
</organism>
<evidence type="ECO:0000256" key="1">
    <source>
        <dbReference type="ARBA" id="ARBA00004571"/>
    </source>
</evidence>
<accession>A0A0Q1CGP3</accession>
<keyword evidence="10 15" id="KW-0798">TonB box</keyword>
<dbReference type="CDD" id="cd01347">
    <property type="entry name" value="ligand_gated_channel"/>
    <property type="match status" value="1"/>
</dbReference>
<keyword evidence="9" id="KW-0406">Ion transport</keyword>
<dbReference type="NCBIfam" id="TIGR01783">
    <property type="entry name" value="TonB-siderophor"/>
    <property type="match status" value="1"/>
</dbReference>
<comment type="caution">
    <text evidence="18">The sequence shown here is derived from an EMBL/GenBank/DDBJ whole genome shotgun (WGS) entry which is preliminary data.</text>
</comment>
<dbReference type="InterPro" id="IPR039426">
    <property type="entry name" value="TonB-dep_rcpt-like"/>
</dbReference>
<feature type="domain" description="Secretin/TonB short N-terminal" evidence="17">
    <location>
        <begin position="64"/>
        <end position="114"/>
    </location>
</feature>
<comment type="similarity">
    <text evidence="2 14 15">Belongs to the TonB-dependent receptor family.</text>
</comment>
<name>A0A0Q1CGP3_9PSED</name>
<evidence type="ECO:0000256" key="9">
    <source>
        <dbReference type="ARBA" id="ARBA00023065"/>
    </source>
</evidence>
<evidence type="ECO:0000313" key="18">
    <source>
        <dbReference type="EMBL" id="KQB53818.1"/>
    </source>
</evidence>
<keyword evidence="4 14" id="KW-1134">Transmembrane beta strand</keyword>
<keyword evidence="19" id="KW-1185">Reference proteome</keyword>
<evidence type="ECO:0000256" key="8">
    <source>
        <dbReference type="ARBA" id="ARBA00023004"/>
    </source>
</evidence>
<feature type="signal peptide" evidence="16">
    <location>
        <begin position="1"/>
        <end position="38"/>
    </location>
</feature>
<dbReference type="GO" id="GO:0015344">
    <property type="term" value="F:siderophore uptake transmembrane transporter activity"/>
    <property type="evidence" value="ECO:0007669"/>
    <property type="project" value="TreeGrafter"/>
</dbReference>
<sequence>MPSTSSIRPPFNPSSALTKALKLSVGSLALTAFAPAMAEQLNHYNIQAGPLAEVLSRYARQSGVAISFETRQLASQSSRGLSGDYGVDEGFAALLREHGLQAVPSSDGYVLMAVGQAQGAIELNATQINANNAGMSSEQTRAYTVGATSTATRLPMSLRETPQSVSVVTRQQMDDQGMKNLDDVLQEAPGITIVKNGGERSLYMARGQLVNTLQIDGVPTNISNAYSMDAISKPTTDIYDRVEIVRGATGLLEGAGNPSATINLVRKRPTAEPQALIETSVGSWDDYKTMVDLSSPLNDQGTLRGRTVITYNNANSYMDTAKKENQVFYTLLEADISKDTLATLGFSYQKERNSGYDWSGLPTQESGKFYPLSRSTSLTGKWDHLDKRNTTVFGDIQHYFANDWKLVVAANQTWAKSDFLANYTQRVNGTENMFTLNPRHFRYDDTQTSVDTYLSGPFSFMGKQHDLVVGSNVRVDDFDYHGGRDASYNYVFDITDPGNFNPPTPTGLNVNQWKYNITQKQAGIFAAGRFSLTDSTKLILGSRISWFKNESLSFVSKKIKNEYEKNAEITPYAGLVQELNDNVSAYASYTEIFKPQNNLDSNGSVLKPMTGSNYELGLKGEFLDKRLNTSAAVFQTDQIGRAEAYSNAQAETLCPELPNGCYRASEKVRNRGIDLELNGALTADWNLSAGYTYTQSKYVAGSQKGEDYSALTPRHLFKVTTDYRLPGVMNQTRVGGSFFAQSKMTNTYPGDDYKIQQQGYALTNLHAIYEINKHLEVQYNLDNVFDKKYYQSTGNTDYWNFYGAPRNFNLALRAKF</sequence>
<evidence type="ECO:0000256" key="6">
    <source>
        <dbReference type="ARBA" id="ARBA00022692"/>
    </source>
</evidence>
<dbReference type="Proteomes" id="UP000050342">
    <property type="component" value="Unassembled WGS sequence"/>
</dbReference>
<feature type="chain" id="PRO_5006189223" evidence="16">
    <location>
        <begin position="39"/>
        <end position="816"/>
    </location>
</feature>
<gene>
    <name evidence="18" type="ORF">AQS70_08905</name>
</gene>
<dbReference type="RefSeq" id="WP_055102698.1">
    <property type="nucleotide sequence ID" value="NZ_LLWH01000157.1"/>
</dbReference>
<dbReference type="InterPro" id="IPR037066">
    <property type="entry name" value="Plug_dom_sf"/>
</dbReference>
<keyword evidence="7 16" id="KW-0732">Signal</keyword>
<dbReference type="SUPFAM" id="SSF56935">
    <property type="entry name" value="Porins"/>
    <property type="match status" value="1"/>
</dbReference>
<keyword evidence="3 14" id="KW-0813">Transport</keyword>
<evidence type="ECO:0000256" key="11">
    <source>
        <dbReference type="ARBA" id="ARBA00023136"/>
    </source>
</evidence>
<dbReference type="AlphaFoldDB" id="A0A0Q1CGP3"/>
<keyword evidence="8" id="KW-0408">Iron</keyword>
<evidence type="ECO:0000256" key="7">
    <source>
        <dbReference type="ARBA" id="ARBA00022729"/>
    </source>
</evidence>
<evidence type="ECO:0000256" key="13">
    <source>
        <dbReference type="ARBA" id="ARBA00023237"/>
    </source>
</evidence>
<dbReference type="FunFam" id="2.170.130.10:FF:000010">
    <property type="entry name" value="Ferripyoverdine receptor"/>
    <property type="match status" value="1"/>
</dbReference>
<evidence type="ECO:0000259" key="17">
    <source>
        <dbReference type="SMART" id="SM00965"/>
    </source>
</evidence>
<dbReference type="SMART" id="SM00965">
    <property type="entry name" value="STN"/>
    <property type="match status" value="1"/>
</dbReference>
<evidence type="ECO:0000256" key="5">
    <source>
        <dbReference type="ARBA" id="ARBA00022496"/>
    </source>
</evidence>
<keyword evidence="6 14" id="KW-0812">Transmembrane</keyword>
<evidence type="ECO:0000256" key="3">
    <source>
        <dbReference type="ARBA" id="ARBA00022448"/>
    </source>
</evidence>
<evidence type="ECO:0000256" key="4">
    <source>
        <dbReference type="ARBA" id="ARBA00022452"/>
    </source>
</evidence>
<evidence type="ECO:0000256" key="15">
    <source>
        <dbReference type="RuleBase" id="RU003357"/>
    </source>
</evidence>
<dbReference type="PROSITE" id="PS52016">
    <property type="entry name" value="TONB_DEPENDENT_REC_3"/>
    <property type="match status" value="1"/>
</dbReference>
<dbReference type="GO" id="GO:0038023">
    <property type="term" value="F:signaling receptor activity"/>
    <property type="evidence" value="ECO:0007669"/>
    <property type="project" value="InterPro"/>
</dbReference>
<dbReference type="GO" id="GO:0015891">
    <property type="term" value="P:siderophore transport"/>
    <property type="evidence" value="ECO:0007669"/>
    <property type="project" value="InterPro"/>
</dbReference>
<dbReference type="Gene3D" id="2.170.130.10">
    <property type="entry name" value="TonB-dependent receptor, plug domain"/>
    <property type="match status" value="1"/>
</dbReference>
<evidence type="ECO:0000313" key="19">
    <source>
        <dbReference type="Proteomes" id="UP000050342"/>
    </source>
</evidence>
<keyword evidence="11 14" id="KW-0472">Membrane</keyword>
<dbReference type="PANTHER" id="PTHR32552:SF74">
    <property type="entry name" value="HYDROXAMATE SIDEROPHORE RECEPTOR FHUE"/>
    <property type="match status" value="1"/>
</dbReference>
<evidence type="ECO:0000256" key="14">
    <source>
        <dbReference type="PROSITE-ProRule" id="PRU01360"/>
    </source>
</evidence>
<dbReference type="STRING" id="1563157.AQS70_08905"/>
<comment type="subcellular location">
    <subcellularLocation>
        <location evidence="1 14">Cell outer membrane</location>
        <topology evidence="1 14">Multi-pass membrane protein</topology>
    </subcellularLocation>
</comment>
<dbReference type="InterPro" id="IPR036942">
    <property type="entry name" value="Beta-barrel_TonB_sf"/>
</dbReference>
<evidence type="ECO:0000256" key="12">
    <source>
        <dbReference type="ARBA" id="ARBA00023170"/>
    </source>
</evidence>
<evidence type="ECO:0000256" key="16">
    <source>
        <dbReference type="SAM" id="SignalP"/>
    </source>
</evidence>
<protein>
    <submittedName>
        <fullName evidence="18">Outer membrane ferric siderophore receptor</fullName>
    </submittedName>
</protein>
<dbReference type="Pfam" id="PF00593">
    <property type="entry name" value="TonB_dep_Rec_b-barrel"/>
    <property type="match status" value="1"/>
</dbReference>
<dbReference type="Gene3D" id="3.55.50.30">
    <property type="match status" value="1"/>
</dbReference>
<dbReference type="InterPro" id="IPR010105">
    <property type="entry name" value="TonB_sidphr_rcpt"/>
</dbReference>
<evidence type="ECO:0000256" key="2">
    <source>
        <dbReference type="ARBA" id="ARBA00009810"/>
    </source>
</evidence>